<dbReference type="GeneID" id="96866290"/>
<gene>
    <name evidence="5 8" type="primary">rplO</name>
    <name evidence="8" type="ORF">P271_205</name>
</gene>
<dbReference type="GO" id="GO:0006412">
    <property type="term" value="P:translation"/>
    <property type="evidence" value="ECO:0007669"/>
    <property type="project" value="UniProtKB-UniRule"/>
</dbReference>
<keyword evidence="2 5" id="KW-0694">RNA-binding</keyword>
<protein>
    <recommendedName>
        <fullName evidence="5">Large ribosomal subunit protein uL15</fullName>
    </recommendedName>
</protein>
<dbReference type="SUPFAM" id="SSF52080">
    <property type="entry name" value="Ribosomal proteins L15p and L18e"/>
    <property type="match status" value="1"/>
</dbReference>
<evidence type="ECO:0000259" key="7">
    <source>
        <dbReference type="Pfam" id="PF00828"/>
    </source>
</evidence>
<keyword evidence="4 5" id="KW-0687">Ribonucleoprotein</keyword>
<comment type="function">
    <text evidence="5">Binds to the 23S rRNA.</text>
</comment>
<dbReference type="GO" id="GO:0022625">
    <property type="term" value="C:cytosolic large ribosomal subunit"/>
    <property type="evidence" value="ECO:0007669"/>
    <property type="project" value="TreeGrafter"/>
</dbReference>
<evidence type="ECO:0000256" key="1">
    <source>
        <dbReference type="ARBA" id="ARBA00007320"/>
    </source>
</evidence>
<feature type="domain" description="Large ribosomal subunit protein uL15/eL18" evidence="7">
    <location>
        <begin position="86"/>
        <end position="139"/>
    </location>
</feature>
<dbReference type="InterPro" id="IPR021131">
    <property type="entry name" value="Ribosomal_uL15/eL18"/>
</dbReference>
<evidence type="ECO:0000256" key="3">
    <source>
        <dbReference type="ARBA" id="ARBA00022980"/>
    </source>
</evidence>
<evidence type="ECO:0000313" key="8">
    <source>
        <dbReference type="EMBL" id="KFB07372.1"/>
    </source>
</evidence>
<keyword evidence="9" id="KW-1185">Reference proteome</keyword>
<feature type="region of interest" description="Disordered" evidence="6">
    <location>
        <begin position="1"/>
        <end position="52"/>
    </location>
</feature>
<dbReference type="PANTHER" id="PTHR12934:SF11">
    <property type="entry name" value="LARGE RIBOSOMAL SUBUNIT PROTEIN UL15M"/>
    <property type="match status" value="1"/>
</dbReference>
<proteinExistence type="inferred from homology"/>
<dbReference type="EMBL" id="AWQU01000085">
    <property type="protein sequence ID" value="KFB07372.1"/>
    <property type="molecule type" value="Genomic_DNA"/>
</dbReference>
<evidence type="ECO:0000256" key="4">
    <source>
        <dbReference type="ARBA" id="ARBA00023274"/>
    </source>
</evidence>
<dbReference type="RefSeq" id="WP_004024686.1">
    <property type="nucleotide sequence ID" value="NZ_AWQU01000085.1"/>
</dbReference>
<evidence type="ECO:0000313" key="9">
    <source>
        <dbReference type="Proteomes" id="UP000028523"/>
    </source>
</evidence>
<organism evidence="8 9">
    <name type="scientific">Malacoplasma iowae DK-CPA</name>
    <dbReference type="NCBI Taxonomy" id="1394179"/>
    <lineage>
        <taxon>Bacteria</taxon>
        <taxon>Bacillati</taxon>
        <taxon>Mycoplasmatota</taxon>
        <taxon>Mycoplasmoidales</taxon>
        <taxon>Mycoplasmoidaceae</taxon>
        <taxon>Malacoplasma</taxon>
    </lineage>
</organism>
<dbReference type="PANTHER" id="PTHR12934">
    <property type="entry name" value="50S RIBOSOMAL PROTEIN L15"/>
    <property type="match status" value="1"/>
</dbReference>
<dbReference type="AlphaFoldDB" id="A0A084U336"/>
<evidence type="ECO:0000256" key="5">
    <source>
        <dbReference type="HAMAP-Rule" id="MF_01341"/>
    </source>
</evidence>
<name>A0A084U336_MALIO</name>
<keyword evidence="3 5" id="KW-0689">Ribosomal protein</keyword>
<reference evidence="8 9" key="1">
    <citation type="journal article" date="2014" name="PLoS ONE">
        <title>Reduction of Hydrogen Peroxide Accumulation and Toxicity by a Catalase from Mycoplasma iowae.</title>
        <authorList>
            <person name="Pritchard R.E."/>
            <person name="Prassinos A.J."/>
            <person name="Osborne J.D."/>
            <person name="Raviv Z."/>
            <person name="Balish M.F."/>
        </authorList>
    </citation>
    <scope>NUCLEOTIDE SEQUENCE [LARGE SCALE GENOMIC DNA]</scope>
    <source>
        <strain evidence="8 9">DK-CPA</strain>
    </source>
</reference>
<feature type="compositionally biased region" description="Polar residues" evidence="6">
    <location>
        <begin position="29"/>
        <end position="44"/>
    </location>
</feature>
<dbReference type="Gene3D" id="3.100.10.10">
    <property type="match status" value="1"/>
</dbReference>
<dbReference type="GO" id="GO:0019843">
    <property type="term" value="F:rRNA binding"/>
    <property type="evidence" value="ECO:0007669"/>
    <property type="project" value="UniProtKB-UniRule"/>
</dbReference>
<dbReference type="NCBIfam" id="TIGR01071">
    <property type="entry name" value="rplO_bact"/>
    <property type="match status" value="1"/>
</dbReference>
<dbReference type="HAMAP" id="MF_01341">
    <property type="entry name" value="Ribosomal_uL15"/>
    <property type="match status" value="1"/>
</dbReference>
<sequence length="160" mass="17713">MKLNKLSYNEGARNHKEKRVGRGFGSGIGKTSTRGSKGQNSRKSGGTRLGFEGGQTPLYRRIPKVGFNNKNFENAYNVITLDMISKWNVTEINYKSLVEKKLIQDNNLPIKIIGSTEIKKPLNVSVHKISKGAIAALEKSKSKFSIVSAEKSKTIKSTKK</sequence>
<dbReference type="InterPro" id="IPR036227">
    <property type="entry name" value="Ribosomal_uL15/eL18_sf"/>
</dbReference>
<keyword evidence="5" id="KW-0699">rRNA-binding</keyword>
<evidence type="ECO:0000256" key="2">
    <source>
        <dbReference type="ARBA" id="ARBA00022884"/>
    </source>
</evidence>
<dbReference type="Pfam" id="PF00828">
    <property type="entry name" value="Ribosomal_L27A"/>
    <property type="match status" value="1"/>
</dbReference>
<evidence type="ECO:0000256" key="6">
    <source>
        <dbReference type="SAM" id="MobiDB-lite"/>
    </source>
</evidence>
<comment type="similarity">
    <text evidence="1 5">Belongs to the universal ribosomal protein uL15 family.</text>
</comment>
<dbReference type="Proteomes" id="UP000028523">
    <property type="component" value="Unassembled WGS sequence"/>
</dbReference>
<dbReference type="InterPro" id="IPR030878">
    <property type="entry name" value="Ribosomal_uL15"/>
</dbReference>
<dbReference type="InterPro" id="IPR005749">
    <property type="entry name" value="Ribosomal_uL15_bac-type"/>
</dbReference>
<comment type="caution">
    <text evidence="8">The sequence shown here is derived from an EMBL/GenBank/DDBJ whole genome shotgun (WGS) entry which is preliminary data.</text>
</comment>
<comment type="subunit">
    <text evidence="5">Part of the 50S ribosomal subunit.</text>
</comment>
<dbReference type="GO" id="GO:0003735">
    <property type="term" value="F:structural constituent of ribosome"/>
    <property type="evidence" value="ECO:0007669"/>
    <property type="project" value="InterPro"/>
</dbReference>
<accession>A0A084U336</accession>